<comment type="subunit">
    <text evidence="4">Part of a SCF (SKP1-cullin-F-box) protein ligase complex.</text>
</comment>
<evidence type="ECO:0000313" key="6">
    <source>
        <dbReference type="EMBL" id="PWA95857.1"/>
    </source>
</evidence>
<dbReference type="PIRSF" id="PIRSF028729">
    <property type="entry name" value="E3_ubiquit_lig_SCF_Skp"/>
    <property type="match status" value="1"/>
</dbReference>
<comment type="caution">
    <text evidence="6">The sequence shown here is derived from an EMBL/GenBank/DDBJ whole genome shotgun (WGS) entry which is preliminary data.</text>
</comment>
<dbReference type="OrthoDB" id="2342932at2759"/>
<dbReference type="InterPro" id="IPR001232">
    <property type="entry name" value="SKP1-like"/>
</dbReference>
<dbReference type="Pfam" id="PF01466">
    <property type="entry name" value="Skp1"/>
    <property type="match status" value="1"/>
</dbReference>
<dbReference type="InterPro" id="IPR011333">
    <property type="entry name" value="SKP1/BTB/POZ_sf"/>
</dbReference>
<evidence type="ECO:0000256" key="1">
    <source>
        <dbReference type="ARBA" id="ARBA00004906"/>
    </source>
</evidence>
<reference evidence="6 7" key="1">
    <citation type="journal article" date="2018" name="Mol. Plant">
        <title>The genome of Artemisia annua provides insight into the evolution of Asteraceae family and artemisinin biosynthesis.</title>
        <authorList>
            <person name="Shen Q."/>
            <person name="Zhang L."/>
            <person name="Liao Z."/>
            <person name="Wang S."/>
            <person name="Yan T."/>
            <person name="Shi P."/>
            <person name="Liu M."/>
            <person name="Fu X."/>
            <person name="Pan Q."/>
            <person name="Wang Y."/>
            <person name="Lv Z."/>
            <person name="Lu X."/>
            <person name="Zhang F."/>
            <person name="Jiang W."/>
            <person name="Ma Y."/>
            <person name="Chen M."/>
            <person name="Hao X."/>
            <person name="Li L."/>
            <person name="Tang Y."/>
            <person name="Lv G."/>
            <person name="Zhou Y."/>
            <person name="Sun X."/>
            <person name="Brodelius P.E."/>
            <person name="Rose J.K.C."/>
            <person name="Tang K."/>
        </authorList>
    </citation>
    <scope>NUCLEOTIDE SEQUENCE [LARGE SCALE GENOMIC DNA]</scope>
    <source>
        <strain evidence="7">cv. Huhao1</strain>
        <tissue evidence="6">Leaf</tissue>
    </source>
</reference>
<proteinExistence type="inferred from homology"/>
<comment type="pathway">
    <text evidence="1 4">Protein modification; protein ubiquitination.</text>
</comment>
<dbReference type="GO" id="GO:0009867">
    <property type="term" value="P:jasmonic acid mediated signaling pathway"/>
    <property type="evidence" value="ECO:0007669"/>
    <property type="project" value="UniProtKB-ARBA"/>
</dbReference>
<dbReference type="InterPro" id="IPR036296">
    <property type="entry name" value="SKP1-like_dim_sf"/>
</dbReference>
<dbReference type="GO" id="GO:0006511">
    <property type="term" value="P:ubiquitin-dependent protein catabolic process"/>
    <property type="evidence" value="ECO:0007669"/>
    <property type="project" value="InterPro"/>
</dbReference>
<dbReference type="SUPFAM" id="SSF81382">
    <property type="entry name" value="Skp1 dimerisation domain-like"/>
    <property type="match status" value="1"/>
</dbReference>
<accession>A0A2U1QD07</accession>
<dbReference type="InterPro" id="IPR016897">
    <property type="entry name" value="SKP1"/>
</dbReference>
<dbReference type="GO" id="GO:0016567">
    <property type="term" value="P:protein ubiquitination"/>
    <property type="evidence" value="ECO:0007669"/>
    <property type="project" value="UniProtKB-UniRule"/>
</dbReference>
<dbReference type="SMART" id="SM00512">
    <property type="entry name" value="Skp1"/>
    <property type="match status" value="1"/>
</dbReference>
<evidence type="ECO:0000259" key="5">
    <source>
        <dbReference type="Pfam" id="PF01466"/>
    </source>
</evidence>
<dbReference type="PANTHER" id="PTHR11165">
    <property type="entry name" value="SKP1"/>
    <property type="match status" value="1"/>
</dbReference>
<evidence type="ECO:0000256" key="2">
    <source>
        <dbReference type="ARBA" id="ARBA00009993"/>
    </source>
</evidence>
<dbReference type="AlphaFoldDB" id="A0A2U1QD07"/>
<feature type="domain" description="SKP1 component dimerisation" evidence="5">
    <location>
        <begin position="148"/>
        <end position="188"/>
    </location>
</feature>
<dbReference type="STRING" id="35608.A0A2U1QD07"/>
<comment type="similarity">
    <text evidence="2 4">Belongs to the SKP1 family.</text>
</comment>
<comment type="function">
    <text evidence="4">Involved in ubiquitination and subsequent proteasomal degradation of target proteins. Together with CUL1, RBX1 and a F-box protein, it forms a SCF E3 ubiquitin ligase complex. The functional specificity of this complex depends on the type of F-box protein. In the SCF complex, it serves as an adapter that links the F-box protein to CUL1.</text>
</comment>
<sequence length="199" mass="22809">MAWKVKTKSKSNNRRLNFGETIVIGGPPKETEQTVVSSSNSMTKAKTARLVTSDRVYIEVDVDELIDTESHVFKNWIKYDGTGALRLTFKANIVLKVIEFCKKHGKIRNSDDKLAHENLKDFHSEFVKENHSILIDLLTAACDLQIRSLLDVTSETVVDMINGKTAEEIHRMFNLKEDFTFKEMEEVLEFDAFCFRGIM</sequence>
<name>A0A2U1QD07_ARTAN</name>
<dbReference type="Proteomes" id="UP000245207">
    <property type="component" value="Unassembled WGS sequence"/>
</dbReference>
<evidence type="ECO:0000256" key="4">
    <source>
        <dbReference type="PIRNR" id="PIRNR028729"/>
    </source>
</evidence>
<gene>
    <name evidence="6" type="ORF">CTI12_AA044850</name>
</gene>
<organism evidence="6 7">
    <name type="scientific">Artemisia annua</name>
    <name type="common">Sweet wormwood</name>
    <dbReference type="NCBI Taxonomy" id="35608"/>
    <lineage>
        <taxon>Eukaryota</taxon>
        <taxon>Viridiplantae</taxon>
        <taxon>Streptophyta</taxon>
        <taxon>Embryophyta</taxon>
        <taxon>Tracheophyta</taxon>
        <taxon>Spermatophyta</taxon>
        <taxon>Magnoliopsida</taxon>
        <taxon>eudicotyledons</taxon>
        <taxon>Gunneridae</taxon>
        <taxon>Pentapetalae</taxon>
        <taxon>asterids</taxon>
        <taxon>campanulids</taxon>
        <taxon>Asterales</taxon>
        <taxon>Asteraceae</taxon>
        <taxon>Asteroideae</taxon>
        <taxon>Anthemideae</taxon>
        <taxon>Artemisiinae</taxon>
        <taxon>Artemisia</taxon>
    </lineage>
</organism>
<protein>
    <recommendedName>
        <fullName evidence="4">SKP1-like protein</fullName>
    </recommendedName>
</protein>
<dbReference type="EMBL" id="PKPP01000214">
    <property type="protein sequence ID" value="PWA95857.1"/>
    <property type="molecule type" value="Genomic_DNA"/>
</dbReference>
<dbReference type="UniPathway" id="UPA00143"/>
<evidence type="ECO:0000256" key="3">
    <source>
        <dbReference type="ARBA" id="ARBA00022786"/>
    </source>
</evidence>
<evidence type="ECO:0000313" key="7">
    <source>
        <dbReference type="Proteomes" id="UP000245207"/>
    </source>
</evidence>
<dbReference type="Gene3D" id="3.30.710.10">
    <property type="entry name" value="Potassium Channel Kv1.1, Chain A"/>
    <property type="match status" value="1"/>
</dbReference>
<keyword evidence="3 4" id="KW-0833">Ubl conjugation pathway</keyword>
<keyword evidence="7" id="KW-1185">Reference proteome</keyword>
<dbReference type="InterPro" id="IPR016072">
    <property type="entry name" value="Skp1_comp_dimer"/>
</dbReference>